<dbReference type="InterPro" id="IPR006938">
    <property type="entry name" value="DUF624"/>
</dbReference>
<feature type="transmembrane region" description="Helical" evidence="1">
    <location>
        <begin position="109"/>
        <end position="130"/>
    </location>
</feature>
<gene>
    <name evidence="2" type="ORF">BCUN_1762</name>
</gene>
<evidence type="ECO:0000313" key="2">
    <source>
        <dbReference type="EMBL" id="KFI58584.1"/>
    </source>
</evidence>
<keyword evidence="1" id="KW-0472">Membrane</keyword>
<dbReference type="EMBL" id="JGYV01000029">
    <property type="protein sequence ID" value="KFI58584.1"/>
    <property type="molecule type" value="Genomic_DNA"/>
</dbReference>
<keyword evidence="1" id="KW-1133">Transmembrane helix</keyword>
<evidence type="ECO:0000256" key="1">
    <source>
        <dbReference type="SAM" id="Phobius"/>
    </source>
</evidence>
<keyword evidence="1" id="KW-0812">Transmembrane</keyword>
<comment type="caution">
    <text evidence="2">The sequence shown here is derived from an EMBL/GenBank/DDBJ whole genome shotgun (WGS) entry which is preliminary data.</text>
</comment>
<dbReference type="Pfam" id="PF04854">
    <property type="entry name" value="DUF624"/>
    <property type="match status" value="1"/>
</dbReference>
<protein>
    <submittedName>
        <fullName evidence="2">Drug resistance transporter, EmrB/QacA subfamily</fullName>
    </submittedName>
</protein>
<name>A0A087AII4_9BIFI</name>
<keyword evidence="3" id="KW-1185">Reference proteome</keyword>
<proteinExistence type="predicted"/>
<dbReference type="RefSeq" id="WP_033516517.1">
    <property type="nucleotide sequence ID" value="NZ_JGYV01000029.1"/>
</dbReference>
<dbReference type="eggNOG" id="COG5578">
    <property type="taxonomic scope" value="Bacteria"/>
</dbReference>
<feature type="transmembrane region" description="Helical" evidence="1">
    <location>
        <begin position="157"/>
        <end position="186"/>
    </location>
</feature>
<reference evidence="2 3" key="1">
    <citation type="submission" date="2014-03" db="EMBL/GenBank/DDBJ databases">
        <title>Genomics of Bifidobacteria.</title>
        <authorList>
            <person name="Ventura M."/>
            <person name="Milani C."/>
            <person name="Lugli G.A."/>
        </authorList>
    </citation>
    <scope>NUCLEOTIDE SEQUENCE [LARGE SCALE GENOMIC DNA]</scope>
    <source>
        <strain evidence="2 3">LMG 10738</strain>
    </source>
</reference>
<dbReference type="Proteomes" id="UP000029067">
    <property type="component" value="Unassembled WGS sequence"/>
</dbReference>
<sequence length="209" mass="23345">MKRFALVRIVLMVLVAHVAMVVHTLAGLVVGGFFPSLAMCHTLYRTWLRDEDDRSWSAARSWRVFHRAWKSELLAANRFGWPQAVVWALLLWEYWFVQRNDLGTAGFAVSDILLAVNVAYALFVMASWAVRANFDEPTGWVVRTAVMMVVARPRCSFMLAAVTALAVFVYWKLPGLAVALAVIYSWGRLPGMDVRDGRPGNPSKVGSGA</sequence>
<organism evidence="2 3">
    <name type="scientific">Bifidobacterium cuniculi</name>
    <dbReference type="NCBI Taxonomy" id="1688"/>
    <lineage>
        <taxon>Bacteria</taxon>
        <taxon>Bacillati</taxon>
        <taxon>Actinomycetota</taxon>
        <taxon>Actinomycetes</taxon>
        <taxon>Bifidobacteriales</taxon>
        <taxon>Bifidobacteriaceae</taxon>
        <taxon>Bifidobacterium</taxon>
    </lineage>
</organism>
<accession>A0A087AII4</accession>
<evidence type="ECO:0000313" key="3">
    <source>
        <dbReference type="Proteomes" id="UP000029067"/>
    </source>
</evidence>
<dbReference type="STRING" id="1688.BCUN_1762"/>
<feature type="transmembrane region" description="Helical" evidence="1">
    <location>
        <begin position="9"/>
        <end position="34"/>
    </location>
</feature>
<dbReference type="AlphaFoldDB" id="A0A087AII4"/>